<comment type="cofactor">
    <cofactor evidence="3">
        <name>Mg(2+)</name>
        <dbReference type="ChEBI" id="CHEBI:18420"/>
    </cofactor>
</comment>
<dbReference type="SUPFAM" id="SSF56281">
    <property type="entry name" value="Metallo-hydrolase/oxidoreductase"/>
    <property type="match status" value="2"/>
</dbReference>
<name>A0A4Y7IMZ2_PAPSO</name>
<keyword evidence="15" id="KW-0106">Calcium</keyword>
<keyword evidence="9" id="KW-0819">tRNA processing</keyword>
<evidence type="ECO:0000256" key="17">
    <source>
        <dbReference type="ARBA" id="ARBA00022946"/>
    </source>
</evidence>
<dbReference type="FunFam" id="3.60.15.10:FF:000037">
    <property type="entry name" value="tRNAse Z4"/>
    <property type="match status" value="1"/>
</dbReference>
<dbReference type="GO" id="GO:1990180">
    <property type="term" value="P:mitochondrial tRNA 3'-end processing"/>
    <property type="evidence" value="ECO:0007669"/>
    <property type="project" value="TreeGrafter"/>
</dbReference>
<dbReference type="GO" id="GO:0042781">
    <property type="term" value="F:3'-tRNA processing endoribonuclease activity"/>
    <property type="evidence" value="ECO:0007669"/>
    <property type="project" value="UniProtKB-EC"/>
</dbReference>
<dbReference type="FunFam" id="3.60.15.10:FF:000052">
    <property type="entry name" value="tRNAse Z TRZ4, mitochondrial"/>
    <property type="match status" value="1"/>
</dbReference>
<evidence type="ECO:0000256" key="6">
    <source>
        <dbReference type="ARBA" id="ARBA00007823"/>
    </source>
</evidence>
<dbReference type="OMA" id="TLFRDEM"/>
<comment type="similarity">
    <text evidence="6">Belongs to the RNase Z family.</text>
</comment>
<dbReference type="STRING" id="3469.A0A4Y7IMZ2"/>
<keyword evidence="17" id="KW-0809">Transit peptide</keyword>
<evidence type="ECO:0000256" key="19">
    <source>
        <dbReference type="ARBA" id="ARBA00023211"/>
    </source>
</evidence>
<comment type="catalytic activity">
    <reaction evidence="1">
        <text>Endonucleolytic cleavage of RNA, removing extra 3' nucleotides from tRNA precursor, generating 3' termini of tRNAs. A 3'-hydroxy group is left at the tRNA terminus and a 5'-phosphoryl group is left at the trailer molecule.</text>
        <dbReference type="EC" id="3.1.26.11"/>
    </reaction>
</comment>
<evidence type="ECO:0000256" key="3">
    <source>
        <dbReference type="ARBA" id="ARBA00001946"/>
    </source>
</evidence>
<evidence type="ECO:0000256" key="15">
    <source>
        <dbReference type="ARBA" id="ARBA00022837"/>
    </source>
</evidence>
<keyword evidence="19" id="KW-0464">Manganese</keyword>
<evidence type="ECO:0000256" key="13">
    <source>
        <dbReference type="ARBA" id="ARBA00022801"/>
    </source>
</evidence>
<evidence type="ECO:0000313" key="22">
    <source>
        <dbReference type="EMBL" id="RZC50253.1"/>
    </source>
</evidence>
<comment type="cofactor">
    <cofactor evidence="4">
        <name>Zn(2+)</name>
        <dbReference type="ChEBI" id="CHEBI:29105"/>
    </cofactor>
</comment>
<keyword evidence="16" id="KW-0460">Magnesium</keyword>
<dbReference type="EMBL" id="CM010716">
    <property type="protein sequence ID" value="RZC50253.1"/>
    <property type="molecule type" value="Genomic_DNA"/>
</dbReference>
<evidence type="ECO:0000259" key="21">
    <source>
        <dbReference type="Pfam" id="PF13691"/>
    </source>
</evidence>
<comment type="subcellular location">
    <subcellularLocation>
        <location evidence="5">Mitochondrion</location>
    </subcellularLocation>
</comment>
<evidence type="ECO:0000256" key="9">
    <source>
        <dbReference type="ARBA" id="ARBA00022694"/>
    </source>
</evidence>
<dbReference type="EC" id="3.1.26.11" evidence="8"/>
<dbReference type="InterPro" id="IPR047151">
    <property type="entry name" value="RNZ2-like"/>
</dbReference>
<evidence type="ECO:0000256" key="2">
    <source>
        <dbReference type="ARBA" id="ARBA00001936"/>
    </source>
</evidence>
<dbReference type="PANTHER" id="PTHR12553">
    <property type="entry name" value="ZINC PHOSPHODIESTERASE ELAC PROTEIN 2"/>
    <property type="match status" value="1"/>
</dbReference>
<evidence type="ECO:0000256" key="20">
    <source>
        <dbReference type="SAM" id="MobiDB-lite"/>
    </source>
</evidence>
<proteinExistence type="inferred from homology"/>
<evidence type="ECO:0000256" key="1">
    <source>
        <dbReference type="ARBA" id="ARBA00000402"/>
    </source>
</evidence>
<feature type="compositionally biased region" description="Basic and acidic residues" evidence="20">
    <location>
        <begin position="77"/>
        <end position="95"/>
    </location>
</feature>
<keyword evidence="10" id="KW-0540">Nuclease</keyword>
<comment type="subunit">
    <text evidence="7">Homodimer.</text>
</comment>
<keyword evidence="18" id="KW-0496">Mitochondrion</keyword>
<keyword evidence="11" id="KW-0479">Metal-binding</keyword>
<dbReference type="AlphaFoldDB" id="A0A4Y7IMZ2"/>
<dbReference type="PANTHER" id="PTHR12553:SF49">
    <property type="entry name" value="ZINC PHOSPHODIESTERASE ELAC PROTEIN 2"/>
    <property type="match status" value="1"/>
</dbReference>
<dbReference type="InterPro" id="IPR027794">
    <property type="entry name" value="tRNase_Z_dom"/>
</dbReference>
<dbReference type="InterPro" id="IPR036866">
    <property type="entry name" value="RibonucZ/Hydroxyglut_hydro"/>
</dbReference>
<evidence type="ECO:0000256" key="18">
    <source>
        <dbReference type="ARBA" id="ARBA00023128"/>
    </source>
</evidence>
<accession>A0A4Y7IMZ2</accession>
<evidence type="ECO:0000256" key="5">
    <source>
        <dbReference type="ARBA" id="ARBA00004173"/>
    </source>
</evidence>
<evidence type="ECO:0000256" key="8">
    <source>
        <dbReference type="ARBA" id="ARBA00012477"/>
    </source>
</evidence>
<feature type="domain" description="tRNase Z endonuclease" evidence="21">
    <location>
        <begin position="141"/>
        <end position="195"/>
    </location>
</feature>
<dbReference type="GO" id="GO:0046872">
    <property type="term" value="F:metal ion binding"/>
    <property type="evidence" value="ECO:0007669"/>
    <property type="project" value="UniProtKB-KW"/>
</dbReference>
<feature type="compositionally biased region" description="Basic and acidic residues" evidence="20">
    <location>
        <begin position="103"/>
        <end position="115"/>
    </location>
</feature>
<dbReference type="Pfam" id="PF13691">
    <property type="entry name" value="Lactamase_B_4"/>
    <property type="match status" value="1"/>
</dbReference>
<evidence type="ECO:0000256" key="4">
    <source>
        <dbReference type="ARBA" id="ARBA00001947"/>
    </source>
</evidence>
<keyword evidence="13" id="KW-0378">Hydrolase</keyword>
<dbReference type="CDD" id="cd07718">
    <property type="entry name" value="RNaseZ_ELAC1_ELAC2-C-term-like_MBL-fold"/>
    <property type="match status" value="1"/>
</dbReference>
<gene>
    <name evidence="22" type="ORF">C5167_018671</name>
</gene>
<evidence type="ECO:0000256" key="10">
    <source>
        <dbReference type="ARBA" id="ARBA00022722"/>
    </source>
</evidence>
<comment type="cofactor">
    <cofactor evidence="2">
        <name>Mn(2+)</name>
        <dbReference type="ChEBI" id="CHEBI:29035"/>
    </cofactor>
</comment>
<evidence type="ECO:0000256" key="14">
    <source>
        <dbReference type="ARBA" id="ARBA00022833"/>
    </source>
</evidence>
<evidence type="ECO:0000256" key="16">
    <source>
        <dbReference type="ARBA" id="ARBA00022842"/>
    </source>
</evidence>
<keyword evidence="23" id="KW-1185">Reference proteome</keyword>
<keyword evidence="12" id="KW-0255">Endonuclease</keyword>
<dbReference type="Gramene" id="RZC50253">
    <property type="protein sequence ID" value="RZC50253"/>
    <property type="gene ID" value="C5167_018671"/>
</dbReference>
<feature type="region of interest" description="Disordered" evidence="20">
    <location>
        <begin position="77"/>
        <end position="115"/>
    </location>
</feature>
<dbReference type="Proteomes" id="UP000316621">
    <property type="component" value="Chromosome 2"/>
</dbReference>
<dbReference type="OrthoDB" id="527344at2759"/>
<dbReference type="Pfam" id="PF23023">
    <property type="entry name" value="Anti-Pycsar_Apyc1"/>
    <property type="match status" value="1"/>
</dbReference>
<keyword evidence="14" id="KW-0862">Zinc</keyword>
<evidence type="ECO:0000313" key="23">
    <source>
        <dbReference type="Proteomes" id="UP000316621"/>
    </source>
</evidence>
<sequence>MPQIGSFKLFLPTKYSSHSLFRLNSFPPFSLFSKPKTKTLSKPFSPLTTTTTVFSYSPGKQQRNTPPLRIRDNSTLREVKKRELGKEKEPMKEANEAAGFNKRRAEGRDKNDKPKTLQLKNRKLNPVNTCCYVQVLGTGLDTQDTSPSVLLFFDRQRFIFNAGEGLQRFCTEHKIKLSKIDHIFLSRVCSETAGGLPGLLLTLAGMGDEGMSVNVCGPSDLQYLVDAMRSFIPKAAVVHTRSFGPSLISDGASISESETFAEPIVLIDDEVVKISAILLRPSCCSSSNSQDSDTENVAVLKPGDISVIYVCELPEINGKFDPEKAKALGLKPGPKLRDLQLGKSVMSDFQDITVHPSDVMGPTIPGPIVLLVDCPTLSHLRDLISLQSLNSYYDGVKIVSCVIHLSPSSVTMTAEYDTWMRRFDGAQHIMAGHQKKNMEIPILKSSARMAARLNYLCPNFFPSRGFWDHQHLINGNPDIIASSVVSVPNPSESVAAENLLKFHLRPYSHFGLDKSSIPELLTSAKAIDELLLEIPEIVDAVSEVSHLWNKIGDAKELILSPEQNIIMMEEPWMDENASVLDKNLGKQGSDAALKEIPRSVNTDDLNHDSSLPSCLENMTREEMEIVLLGTGSSQPSKYRNVTSIFINLFSKGGLLLDCGEGTLGQLKRRFGVTGADDAVKGLKFIWISHIHADHHTGLARILALRCQLLKGTVHEPIIVVGPRQLKRFLDAYQRLEDLNMQFLDCGHTTDAKWEGFESQSFLRSAKEEVNKDDGVKEIAQNLETSLFVKGSRMESYWKRPGNPGETTGVFEIQQKLKKVLGEAGLGALISVPVVHCPQSFGVVLEAASRLNNEGKTIPGWKLVYSGDTRPCQELKDACQGATVLIHEATFEDTMVDEAIARNHSTTMEAIEVGEGAYRIILTHFSQRYPKIPVFDETHMHKTCIGFDMMSVNLADLPVLPKVLPHLKLLFKNEMIVEESDDTVDSET</sequence>
<reference evidence="22 23" key="1">
    <citation type="journal article" date="2018" name="Science">
        <title>The opium poppy genome and morphinan production.</title>
        <authorList>
            <person name="Guo L."/>
            <person name="Winzer T."/>
            <person name="Yang X."/>
            <person name="Li Y."/>
            <person name="Ning Z."/>
            <person name="He Z."/>
            <person name="Teodor R."/>
            <person name="Lu Y."/>
            <person name="Bowser T.A."/>
            <person name="Graham I.A."/>
            <person name="Ye K."/>
        </authorList>
    </citation>
    <scope>NUCLEOTIDE SEQUENCE [LARGE SCALE GENOMIC DNA]</scope>
    <source>
        <strain evidence="23">cv. HN1</strain>
        <tissue evidence="22">Leaves</tissue>
    </source>
</reference>
<evidence type="ECO:0000256" key="12">
    <source>
        <dbReference type="ARBA" id="ARBA00022759"/>
    </source>
</evidence>
<evidence type="ECO:0000256" key="7">
    <source>
        <dbReference type="ARBA" id="ARBA00011738"/>
    </source>
</evidence>
<dbReference type="GO" id="GO:0005739">
    <property type="term" value="C:mitochondrion"/>
    <property type="evidence" value="ECO:0007669"/>
    <property type="project" value="UniProtKB-SubCell"/>
</dbReference>
<dbReference type="Gene3D" id="3.60.15.10">
    <property type="entry name" value="Ribonuclease Z/Hydroxyacylglutathione hydrolase-like"/>
    <property type="match status" value="2"/>
</dbReference>
<protein>
    <recommendedName>
        <fullName evidence="8">ribonuclease Z</fullName>
        <ecNumber evidence="8">3.1.26.11</ecNumber>
    </recommendedName>
</protein>
<evidence type="ECO:0000256" key="11">
    <source>
        <dbReference type="ARBA" id="ARBA00022723"/>
    </source>
</evidence>
<organism evidence="22 23">
    <name type="scientific">Papaver somniferum</name>
    <name type="common">Opium poppy</name>
    <dbReference type="NCBI Taxonomy" id="3469"/>
    <lineage>
        <taxon>Eukaryota</taxon>
        <taxon>Viridiplantae</taxon>
        <taxon>Streptophyta</taxon>
        <taxon>Embryophyta</taxon>
        <taxon>Tracheophyta</taxon>
        <taxon>Spermatophyta</taxon>
        <taxon>Magnoliopsida</taxon>
        <taxon>Ranunculales</taxon>
        <taxon>Papaveraceae</taxon>
        <taxon>Papaveroideae</taxon>
        <taxon>Papaver</taxon>
    </lineage>
</organism>